<reference evidence="1 2" key="1">
    <citation type="submission" date="2017-08" db="EMBL/GenBank/DDBJ databases">
        <authorList>
            <person name="de Groot N.N."/>
        </authorList>
    </citation>
    <scope>NUCLEOTIDE SEQUENCE [LARGE SCALE GENOMIC DNA]</scope>
    <source>
        <strain evidence="1 2">HM2</strain>
    </source>
</reference>
<accession>A0A380S5K2</accession>
<sequence>MPYLQPFEKKIYITVYKPPFPRQYTTLTASKVHTNFFTIYFCVVRHTKTQRNFFITIEILDSCEQKATLYINILAIPTKALRKAGSHVARVAKNGVKVYNRHKANSLVFNSKQKISLNCLLSSI</sequence>
<dbReference type="EMBL" id="UHJL01000002">
    <property type="protein sequence ID" value="SUQ24415.1"/>
    <property type="molecule type" value="Genomic_DNA"/>
</dbReference>
<evidence type="ECO:0000313" key="2">
    <source>
        <dbReference type="Proteomes" id="UP000255423"/>
    </source>
</evidence>
<dbReference type="AlphaFoldDB" id="A0A380S5K2"/>
<name>A0A380S5K2_FIBSU</name>
<proteinExistence type="predicted"/>
<gene>
    <name evidence="1" type="ORF">SAMN05661053_1815</name>
</gene>
<organism evidence="1 2">
    <name type="scientific">Fibrobacter succinogenes</name>
    <name type="common">Bacteroides succinogenes</name>
    <dbReference type="NCBI Taxonomy" id="833"/>
    <lineage>
        <taxon>Bacteria</taxon>
        <taxon>Pseudomonadati</taxon>
        <taxon>Fibrobacterota</taxon>
        <taxon>Fibrobacteria</taxon>
        <taxon>Fibrobacterales</taxon>
        <taxon>Fibrobacteraceae</taxon>
        <taxon>Fibrobacter</taxon>
    </lineage>
</organism>
<evidence type="ECO:0000313" key="1">
    <source>
        <dbReference type="EMBL" id="SUQ24415.1"/>
    </source>
</evidence>
<protein>
    <submittedName>
        <fullName evidence="1">Uncharacterized protein</fullName>
    </submittedName>
</protein>
<dbReference type="Proteomes" id="UP000255423">
    <property type="component" value="Unassembled WGS sequence"/>
</dbReference>